<gene>
    <name evidence="1" type="ORF">JF544_09350</name>
</gene>
<sequence>MNHPKTVSVPCPQCGSEVENHHYTYMLECDHCLSKREE</sequence>
<protein>
    <submittedName>
        <fullName evidence="1">YhfH family protein</fullName>
    </submittedName>
</protein>
<name>A0ABS3DVT9_9BACI</name>
<evidence type="ECO:0000313" key="1">
    <source>
        <dbReference type="EMBL" id="MBN8235457.1"/>
    </source>
</evidence>
<dbReference type="EMBL" id="JAEKJY010000002">
    <property type="protein sequence ID" value="MBN8235457.1"/>
    <property type="molecule type" value="Genomic_DNA"/>
</dbReference>
<evidence type="ECO:0000313" key="2">
    <source>
        <dbReference type="Proteomes" id="UP000663970"/>
    </source>
</evidence>
<dbReference type="Proteomes" id="UP000663970">
    <property type="component" value="Unassembled WGS sequence"/>
</dbReference>
<proteinExistence type="predicted"/>
<accession>A0ABS3DVT9</accession>
<organism evidence="1 2">
    <name type="scientific">Halobacillus kuroshimensis</name>
    <dbReference type="NCBI Taxonomy" id="302481"/>
    <lineage>
        <taxon>Bacteria</taxon>
        <taxon>Bacillati</taxon>
        <taxon>Bacillota</taxon>
        <taxon>Bacilli</taxon>
        <taxon>Bacillales</taxon>
        <taxon>Bacillaceae</taxon>
        <taxon>Halobacillus</taxon>
    </lineage>
</organism>
<keyword evidence="2" id="KW-1185">Reference proteome</keyword>
<reference evidence="1 2" key="1">
    <citation type="submission" date="2020-12" db="EMBL/GenBank/DDBJ databases">
        <title>Oil enriched cultivation method for isolating marine PHA-producing bacteria.</title>
        <authorList>
            <person name="Zheng W."/>
            <person name="Yu S."/>
            <person name="Huang Y."/>
        </authorList>
    </citation>
    <scope>NUCLEOTIDE SEQUENCE [LARGE SCALE GENOMIC DNA]</scope>
    <source>
        <strain evidence="1 2">SY-2-6</strain>
    </source>
</reference>
<comment type="caution">
    <text evidence="1">The sequence shown here is derived from an EMBL/GenBank/DDBJ whole genome shotgun (WGS) entry which is preliminary data.</text>
</comment>
<dbReference type="RefSeq" id="WP_156896523.1">
    <property type="nucleotide sequence ID" value="NZ_JAEKJY010000002.1"/>
</dbReference>